<dbReference type="EMBL" id="JAHKNG010000064">
    <property type="protein sequence ID" value="MBU3032220.1"/>
    <property type="molecule type" value="Genomic_DNA"/>
</dbReference>
<dbReference type="Proteomes" id="UP001166191">
    <property type="component" value="Unassembled WGS sequence"/>
</dbReference>
<evidence type="ECO:0000259" key="5">
    <source>
        <dbReference type="Pfam" id="PF00496"/>
    </source>
</evidence>
<dbReference type="InterPro" id="IPR039424">
    <property type="entry name" value="SBP_5"/>
</dbReference>
<comment type="caution">
    <text evidence="6">The sequence shown here is derived from an EMBL/GenBank/DDBJ whole genome shotgun (WGS) entry which is preliminary data.</text>
</comment>
<sequence>MTKALVSAFALLAATPALAERGADGDLKVLYWQAAAVLNPYLSTGAKDIDAASMVIEPLALVANDGSLIPQLAAEIPTLENGGIAADFSHVIWKLKPDVLWSDGSPFTAEDVKFTADYCRAPDFGCAVLAEFDGIDSVEVLDPLSVKINFSYPKFVPLQAFVGGRTPILQKAQFEGCTGAAGASCSDQNFAPIGTGPFRVTNFVPGDVAQFEANPNYRDPQKPAFATVTIKGGGDAMSAARAVLETGEYDFAWNLQLDPETVKRMEAAGKGAVYASFGTMVERIELNQSNPSSSLPSEERSSAAHPHPFLTDPAVRRALSMAIDRPLMTELTYGPAGSPTCTITPVPAAYVSEDVTCLTQDIEGAKAVLEEAGWIAGADGIREKDGVRLEILFQTTVNAVRQDVQAMVKQWWSEIGVATELKTVEGSSFFGGDPGNPDSLARFMADAQMYTDAYYLPDPASFLDEFTCASIPSPESQWQGSNSLRFCDAAFDQQMAQMHQTSDPAERQRIAREMADIVAIEGHYMLPLIHRGMVSARANSLAGTVPNGWEGSLWNVADWSRAE</sequence>
<evidence type="ECO:0000313" key="7">
    <source>
        <dbReference type="Proteomes" id="UP001166191"/>
    </source>
</evidence>
<dbReference type="CDD" id="cd08513">
    <property type="entry name" value="PBP2_thermophilic_Hb8_like"/>
    <property type="match status" value="1"/>
</dbReference>
<evidence type="ECO:0000313" key="6">
    <source>
        <dbReference type="EMBL" id="MBU3032220.1"/>
    </source>
</evidence>
<evidence type="ECO:0000256" key="2">
    <source>
        <dbReference type="ARBA" id="ARBA00005695"/>
    </source>
</evidence>
<dbReference type="RefSeq" id="WP_216034805.1">
    <property type="nucleotide sequence ID" value="NZ_JAHKNG010000064.1"/>
</dbReference>
<feature type="signal peptide" evidence="4">
    <location>
        <begin position="1"/>
        <end position="19"/>
    </location>
</feature>
<dbReference type="PANTHER" id="PTHR30290">
    <property type="entry name" value="PERIPLASMIC BINDING COMPONENT OF ABC TRANSPORTER"/>
    <property type="match status" value="1"/>
</dbReference>
<evidence type="ECO:0000256" key="4">
    <source>
        <dbReference type="SAM" id="SignalP"/>
    </source>
</evidence>
<dbReference type="InterPro" id="IPR030678">
    <property type="entry name" value="Peptide/Ni-bd"/>
</dbReference>
<comment type="subcellular location">
    <subcellularLocation>
        <location evidence="1">Periplasm</location>
    </subcellularLocation>
</comment>
<name>A0ABS6ANP7_9RHOB</name>
<dbReference type="Pfam" id="PF00496">
    <property type="entry name" value="SBP_bac_5"/>
    <property type="match status" value="1"/>
</dbReference>
<keyword evidence="4" id="KW-0732">Signal</keyword>
<feature type="region of interest" description="Disordered" evidence="3">
    <location>
        <begin position="289"/>
        <end position="309"/>
    </location>
</feature>
<evidence type="ECO:0000256" key="1">
    <source>
        <dbReference type="ARBA" id="ARBA00004418"/>
    </source>
</evidence>
<proteinExistence type="inferred from homology"/>
<dbReference type="PANTHER" id="PTHR30290:SF65">
    <property type="entry name" value="MONOACYL PHOSPHATIDYLINOSITOL TETRAMANNOSIDE-BINDING PROTEIN LPQW-RELATED"/>
    <property type="match status" value="1"/>
</dbReference>
<reference evidence="6" key="1">
    <citation type="submission" date="2021-06" db="EMBL/GenBank/DDBJ databases">
        <title>Paracoccus bacterium XHP0099 sp. nov., isolated from the surface waters of the Yellow Sea.</title>
        <authorList>
            <person name="Xue H."/>
            <person name="Zhang D."/>
        </authorList>
    </citation>
    <scope>NUCLEOTIDE SEQUENCE</scope>
    <source>
        <strain evidence="6">XHP0099</strain>
    </source>
</reference>
<accession>A0ABS6ANP7</accession>
<protein>
    <submittedName>
        <fullName evidence="6">Peptide ABC transporter substrate-binding protein</fullName>
    </submittedName>
</protein>
<comment type="similarity">
    <text evidence="2">Belongs to the bacterial solute-binding protein 5 family.</text>
</comment>
<keyword evidence="7" id="KW-1185">Reference proteome</keyword>
<feature type="chain" id="PRO_5046622224" evidence="4">
    <location>
        <begin position="20"/>
        <end position="563"/>
    </location>
</feature>
<evidence type="ECO:0000256" key="3">
    <source>
        <dbReference type="SAM" id="MobiDB-lite"/>
    </source>
</evidence>
<gene>
    <name evidence="6" type="ORF">KNW02_19205</name>
</gene>
<dbReference type="PIRSF" id="PIRSF002741">
    <property type="entry name" value="MppA"/>
    <property type="match status" value="1"/>
</dbReference>
<organism evidence="6 7">
    <name type="scientific">Paracoccus marinaquae</name>
    <dbReference type="NCBI Taxonomy" id="2841926"/>
    <lineage>
        <taxon>Bacteria</taxon>
        <taxon>Pseudomonadati</taxon>
        <taxon>Pseudomonadota</taxon>
        <taxon>Alphaproteobacteria</taxon>
        <taxon>Rhodobacterales</taxon>
        <taxon>Paracoccaceae</taxon>
        <taxon>Paracoccus</taxon>
    </lineage>
</organism>
<dbReference type="InterPro" id="IPR000914">
    <property type="entry name" value="SBP_5_dom"/>
</dbReference>
<feature type="domain" description="Solute-binding protein family 5" evidence="5">
    <location>
        <begin position="69"/>
        <end position="466"/>
    </location>
</feature>